<organism evidence="2 3">
    <name type="scientific">Kribbella soli</name>
    <dbReference type="NCBI Taxonomy" id="1124743"/>
    <lineage>
        <taxon>Bacteria</taxon>
        <taxon>Bacillati</taxon>
        <taxon>Actinomycetota</taxon>
        <taxon>Actinomycetes</taxon>
        <taxon>Propionibacteriales</taxon>
        <taxon>Kribbellaceae</taxon>
        <taxon>Kribbella</taxon>
    </lineage>
</organism>
<gene>
    <name evidence="2" type="ORF">E0H45_30200</name>
</gene>
<proteinExistence type="predicted"/>
<dbReference type="GO" id="GO:0009231">
    <property type="term" value="P:riboflavin biosynthetic process"/>
    <property type="evidence" value="ECO:0007669"/>
    <property type="project" value="InterPro"/>
</dbReference>
<evidence type="ECO:0000259" key="1">
    <source>
        <dbReference type="Pfam" id="PF01872"/>
    </source>
</evidence>
<dbReference type="AlphaFoldDB" id="A0A4V2LYZ6"/>
<dbReference type="GO" id="GO:0008703">
    <property type="term" value="F:5-amino-6-(5-phosphoribosylamino)uracil reductase activity"/>
    <property type="evidence" value="ECO:0007669"/>
    <property type="project" value="InterPro"/>
</dbReference>
<feature type="domain" description="Bacterial bifunctional deaminase-reductase C-terminal" evidence="1">
    <location>
        <begin position="3"/>
        <end position="174"/>
    </location>
</feature>
<dbReference type="OrthoDB" id="7342392at2"/>
<dbReference type="Proteomes" id="UP000292346">
    <property type="component" value="Unassembled WGS sequence"/>
</dbReference>
<dbReference type="RefSeq" id="WP_131343487.1">
    <property type="nucleotide sequence ID" value="NZ_SJJZ01000003.1"/>
</dbReference>
<keyword evidence="3" id="KW-1185">Reference proteome</keyword>
<protein>
    <submittedName>
        <fullName evidence="2">Riboflavin biosynthesis protein RibD</fullName>
    </submittedName>
</protein>
<evidence type="ECO:0000313" key="2">
    <source>
        <dbReference type="EMBL" id="TCC06216.1"/>
    </source>
</evidence>
<comment type="caution">
    <text evidence="2">The sequence shown here is derived from an EMBL/GenBank/DDBJ whole genome shotgun (WGS) entry which is preliminary data.</text>
</comment>
<dbReference type="Pfam" id="PF01872">
    <property type="entry name" value="RibD_C"/>
    <property type="match status" value="1"/>
</dbReference>
<dbReference type="InterPro" id="IPR024072">
    <property type="entry name" value="DHFR-like_dom_sf"/>
</dbReference>
<dbReference type="Gene3D" id="3.40.430.10">
    <property type="entry name" value="Dihydrofolate Reductase, subunit A"/>
    <property type="match status" value="1"/>
</dbReference>
<reference evidence="2 3" key="1">
    <citation type="submission" date="2019-02" db="EMBL/GenBank/DDBJ databases">
        <title>Kribbella capetownensis sp. nov. and Kribbella speibonae sp. nov., isolated from soil.</title>
        <authorList>
            <person name="Curtis S.M."/>
            <person name="Norton I."/>
            <person name="Everest G.J."/>
            <person name="Meyers P.R."/>
        </authorList>
    </citation>
    <scope>NUCLEOTIDE SEQUENCE [LARGE SCALE GENOMIC DNA]</scope>
    <source>
        <strain evidence="2 3">KCTC 29219</strain>
    </source>
</reference>
<dbReference type="InterPro" id="IPR002734">
    <property type="entry name" value="RibDG_C"/>
</dbReference>
<evidence type="ECO:0000313" key="3">
    <source>
        <dbReference type="Proteomes" id="UP000292346"/>
    </source>
</evidence>
<dbReference type="EMBL" id="SJJZ01000003">
    <property type="protein sequence ID" value="TCC06216.1"/>
    <property type="molecule type" value="Genomic_DNA"/>
</dbReference>
<sequence>MGHVIVTGFVSLDGIVTDPDGSGGTPAGGWAFRHGPETVGGDKFRLGELMDTGVLLLGRTTWELFSRLWPNRTDDFSTRMNKMAKVVASHSLTDLSAFPNSTLMDGALTDYVRTESRTVAVTGSLSVIRALQATDLVDEYRLMTFPSIVGTGEKLFGPSDTPVHFQLASVVQTGAASLATYVRP</sequence>
<dbReference type="SUPFAM" id="SSF53597">
    <property type="entry name" value="Dihydrofolate reductase-like"/>
    <property type="match status" value="1"/>
</dbReference>
<name>A0A4V2LYZ6_9ACTN</name>
<accession>A0A4V2LYZ6</accession>